<accession>A0ABQ2LPD7</accession>
<dbReference type="EMBL" id="BMNG01000004">
    <property type="protein sequence ID" value="GGO41008.1"/>
    <property type="molecule type" value="Genomic_DNA"/>
</dbReference>
<proteinExistence type="predicted"/>
<gene>
    <name evidence="1" type="ORF">GCM10012286_20070</name>
</gene>
<organism evidence="1 2">
    <name type="scientific">Streptomyces lasiicapitis</name>
    <dbReference type="NCBI Taxonomy" id="1923961"/>
    <lineage>
        <taxon>Bacteria</taxon>
        <taxon>Bacillati</taxon>
        <taxon>Actinomycetota</taxon>
        <taxon>Actinomycetes</taxon>
        <taxon>Kitasatosporales</taxon>
        <taxon>Streptomycetaceae</taxon>
        <taxon>Streptomyces</taxon>
    </lineage>
</organism>
<dbReference type="Proteomes" id="UP000656881">
    <property type="component" value="Unassembled WGS sequence"/>
</dbReference>
<protein>
    <submittedName>
        <fullName evidence="1">Uncharacterized protein</fullName>
    </submittedName>
</protein>
<evidence type="ECO:0000313" key="2">
    <source>
        <dbReference type="Proteomes" id="UP000656881"/>
    </source>
</evidence>
<reference evidence="2" key="1">
    <citation type="journal article" date="2019" name="Int. J. Syst. Evol. Microbiol.">
        <title>The Global Catalogue of Microorganisms (GCM) 10K type strain sequencing project: providing services to taxonomists for standard genome sequencing and annotation.</title>
        <authorList>
            <consortium name="The Broad Institute Genomics Platform"/>
            <consortium name="The Broad Institute Genome Sequencing Center for Infectious Disease"/>
            <person name="Wu L."/>
            <person name="Ma J."/>
        </authorList>
    </citation>
    <scope>NUCLEOTIDE SEQUENCE [LARGE SCALE GENOMIC DNA]</scope>
    <source>
        <strain evidence="2">CGMCC 4.7349</strain>
    </source>
</reference>
<keyword evidence="2" id="KW-1185">Reference proteome</keyword>
<name>A0ABQ2LPD7_9ACTN</name>
<evidence type="ECO:0000313" key="1">
    <source>
        <dbReference type="EMBL" id="GGO41008.1"/>
    </source>
</evidence>
<sequence>MMEPEIVSWAAKDSSGVAQRKLLALLPSTAPFTGCTFTLIEPAQLNVASGALPGSAAATGAVTAAATNRATTAPAALPRVGMQDMTVLLWSAEQSQQEVRTVPFQV</sequence>
<comment type="caution">
    <text evidence="1">The sequence shown here is derived from an EMBL/GenBank/DDBJ whole genome shotgun (WGS) entry which is preliminary data.</text>
</comment>